<reference evidence="2" key="1">
    <citation type="submission" date="2020-02" db="EMBL/GenBank/DDBJ databases">
        <authorList>
            <person name="Meier V. D."/>
        </authorList>
    </citation>
    <scope>NUCLEOTIDE SEQUENCE</scope>
    <source>
        <strain evidence="2">AVDCRST_MAG18</strain>
    </source>
</reference>
<organism evidence="2">
    <name type="scientific">uncultured Thermomicrobiales bacterium</name>
    <dbReference type="NCBI Taxonomy" id="1645740"/>
    <lineage>
        <taxon>Bacteria</taxon>
        <taxon>Pseudomonadati</taxon>
        <taxon>Thermomicrobiota</taxon>
        <taxon>Thermomicrobia</taxon>
        <taxon>Thermomicrobiales</taxon>
        <taxon>environmental samples</taxon>
    </lineage>
</organism>
<dbReference type="EMBL" id="CADCWN010000099">
    <property type="protein sequence ID" value="CAA9563518.1"/>
    <property type="molecule type" value="Genomic_DNA"/>
</dbReference>
<feature type="transmembrane region" description="Helical" evidence="1">
    <location>
        <begin position="76"/>
        <end position="98"/>
    </location>
</feature>
<proteinExistence type="predicted"/>
<dbReference type="AlphaFoldDB" id="A0A6J4UXI8"/>
<evidence type="ECO:0008006" key="3">
    <source>
        <dbReference type="Google" id="ProtNLM"/>
    </source>
</evidence>
<accession>A0A6J4UXI8</accession>
<gene>
    <name evidence="2" type="ORF">AVDCRST_MAG18-1278</name>
</gene>
<protein>
    <recommendedName>
        <fullName evidence="3">DUF4260 domain-containing protein</fullName>
    </recommendedName>
</protein>
<dbReference type="Pfam" id="PF14079">
    <property type="entry name" value="DUF4260"/>
    <property type="match status" value="1"/>
</dbReference>
<keyword evidence="1" id="KW-0812">Transmembrane</keyword>
<feature type="transmembrane region" description="Helical" evidence="1">
    <location>
        <begin position="37"/>
        <end position="56"/>
    </location>
</feature>
<feature type="transmembrane region" description="Helical" evidence="1">
    <location>
        <begin position="12"/>
        <end position="30"/>
    </location>
</feature>
<keyword evidence="1" id="KW-0472">Membrane</keyword>
<keyword evidence="1" id="KW-1133">Transmembrane helix</keyword>
<sequence length="132" mass="13921">MGDGLERLLRPATLAHLEGAIVLLCGVLFYRQLGASWLLFALLLLAPDLAALGYVAGPRIGAACYNCAHTALLPAALLAFGLLAGESLALALAAIWFAHIGIDRLARYGLKETPPTRQDMLSNATPDGLISR</sequence>
<name>A0A6J4UXI8_9BACT</name>
<evidence type="ECO:0000256" key="1">
    <source>
        <dbReference type="SAM" id="Phobius"/>
    </source>
</evidence>
<dbReference type="InterPro" id="IPR025356">
    <property type="entry name" value="DUF4260"/>
</dbReference>
<evidence type="ECO:0000313" key="2">
    <source>
        <dbReference type="EMBL" id="CAA9563518.1"/>
    </source>
</evidence>